<evidence type="ECO:0000313" key="2">
    <source>
        <dbReference type="Proteomes" id="UP000000226"/>
    </source>
</evidence>
<gene>
    <name evidence="1" type="ORF">PHAVU_006G023600g</name>
</gene>
<proteinExistence type="predicted"/>
<protein>
    <submittedName>
        <fullName evidence="1">Uncharacterized protein</fullName>
    </submittedName>
</protein>
<evidence type="ECO:0000313" key="1">
    <source>
        <dbReference type="EMBL" id="ESW18229.1"/>
    </source>
</evidence>
<dbReference type="EMBL" id="CM002293">
    <property type="protein sequence ID" value="ESW18229.1"/>
    <property type="molecule type" value="Genomic_DNA"/>
</dbReference>
<dbReference type="AlphaFoldDB" id="V7BJR1"/>
<reference evidence="2" key="1">
    <citation type="journal article" date="2014" name="Nat. Genet.">
        <title>A reference genome for common bean and genome-wide analysis of dual domestications.</title>
        <authorList>
            <person name="Schmutz J."/>
            <person name="McClean P.E."/>
            <person name="Mamidi S."/>
            <person name="Wu G.A."/>
            <person name="Cannon S.B."/>
            <person name="Grimwood J."/>
            <person name="Jenkins J."/>
            <person name="Shu S."/>
            <person name="Song Q."/>
            <person name="Chavarro C."/>
            <person name="Torres-Torres M."/>
            <person name="Geffroy V."/>
            <person name="Moghaddam S.M."/>
            <person name="Gao D."/>
            <person name="Abernathy B."/>
            <person name="Barry K."/>
            <person name="Blair M."/>
            <person name="Brick M.A."/>
            <person name="Chovatia M."/>
            <person name="Gepts P."/>
            <person name="Goodstein D.M."/>
            <person name="Gonzales M."/>
            <person name="Hellsten U."/>
            <person name="Hyten D.L."/>
            <person name="Jia G."/>
            <person name="Kelly J.D."/>
            <person name="Kudrna D."/>
            <person name="Lee R."/>
            <person name="Richard M.M."/>
            <person name="Miklas P.N."/>
            <person name="Osorno J.M."/>
            <person name="Rodrigues J."/>
            <person name="Thareau V."/>
            <person name="Urrea C.A."/>
            <person name="Wang M."/>
            <person name="Yu Y."/>
            <person name="Zhang M."/>
            <person name="Wing R.A."/>
            <person name="Cregan P.B."/>
            <person name="Rokhsar D.S."/>
            <person name="Jackson S.A."/>
        </authorList>
    </citation>
    <scope>NUCLEOTIDE SEQUENCE [LARGE SCALE GENOMIC DNA]</scope>
    <source>
        <strain evidence="2">cv. G19833</strain>
    </source>
</reference>
<dbReference type="Gramene" id="ESW18229">
    <property type="protein sequence ID" value="ESW18229"/>
    <property type="gene ID" value="PHAVU_006G023600g"/>
</dbReference>
<dbReference type="Proteomes" id="UP000000226">
    <property type="component" value="Chromosome 6"/>
</dbReference>
<name>V7BJR1_PHAVU</name>
<organism evidence="1 2">
    <name type="scientific">Phaseolus vulgaris</name>
    <name type="common">Kidney bean</name>
    <name type="synonym">French bean</name>
    <dbReference type="NCBI Taxonomy" id="3885"/>
    <lineage>
        <taxon>Eukaryota</taxon>
        <taxon>Viridiplantae</taxon>
        <taxon>Streptophyta</taxon>
        <taxon>Embryophyta</taxon>
        <taxon>Tracheophyta</taxon>
        <taxon>Spermatophyta</taxon>
        <taxon>Magnoliopsida</taxon>
        <taxon>eudicotyledons</taxon>
        <taxon>Gunneridae</taxon>
        <taxon>Pentapetalae</taxon>
        <taxon>rosids</taxon>
        <taxon>fabids</taxon>
        <taxon>Fabales</taxon>
        <taxon>Fabaceae</taxon>
        <taxon>Papilionoideae</taxon>
        <taxon>50 kb inversion clade</taxon>
        <taxon>NPAAA clade</taxon>
        <taxon>indigoferoid/millettioid clade</taxon>
        <taxon>Phaseoleae</taxon>
        <taxon>Phaseolus</taxon>
    </lineage>
</organism>
<accession>V7BJR1</accession>
<sequence length="81" mass="9416">MLEAAPWKEGRNMWTMKRNLKERGFHSTFDDVSYIVFNLNLLPHFPCCSPSLPLSPRATAFTLRPCDDNLKAPDLYRFVVQ</sequence>
<keyword evidence="2" id="KW-1185">Reference proteome</keyword>